<comment type="caution">
    <text evidence="2">The sequence shown here is derived from an EMBL/GenBank/DDBJ whole genome shotgun (WGS) entry which is preliminary data.</text>
</comment>
<keyword evidence="5" id="KW-1185">Reference proteome</keyword>
<dbReference type="Gene3D" id="3.40.50.1000">
    <property type="entry name" value="HAD superfamily/HAD-like"/>
    <property type="match status" value="1"/>
</dbReference>
<sequence>MKKTSGAFANSIDHESVIFCDMFDTLVHRTVHPNYVMRLWAKTMIRELGIGIDIDGLYFIRKEVELFLSEKYKVLHVEIPYEIIIKEIYNRLVCSNILDGVSFSKFSNYFEKADIDVEIKVQFLNNNTIAQLAALKKNGHKIYCVSDFYTSKNVLVSILKHHNILNLFDDVFVSSECKKSKHNGNLYTYLLDILDLEPTKVTMIGDNFKHDIANAEKRNIKTLYIPNKDVSKTKLKYSYGSDSYDYKHIINGVYKRCNTKQAPGNSDYILFYYNYTERLYFKLKQEGIKNIFFLSREGLYLKRLFDFYQNYFALEKEDLINSHYLKTSRQASMLVSLKSIDKEEFSFLRNKYPKLSPKGFLNNFDFEDQVTNEIITSLHLEDVQFNSIPDFLDSDVFKSLKESELFVKHYDKKRLEQNTYFDTYLKSFNVNFVEDGLHLADIGWGGTMQEKLYDYFNGSVKVFGYYLGVREVYTITENTKRFGLNYSVYPFASYSDHILRGNIELNEQLLSAPHGSTVSYDLSLPTFSKEFHQEDEKRIYDDYISKIQDFMFEEFQIIIKQLDEICYSNEIVQDQMTNYALRIGIFASKKNISEMIKISEGFYSNVGDFSKGLTIDTDRSKKDILVSVKAFILTPEKLFRYLLRLKPYLFTKQKFILLALFPSYIIYWYMKFNIWVRKTFLIKRFYLKYTYFNFRH</sequence>
<evidence type="ECO:0000313" key="5">
    <source>
        <dbReference type="Proteomes" id="UP001231587"/>
    </source>
</evidence>
<keyword evidence="1" id="KW-1133">Transmembrane helix</keyword>
<keyword evidence="1" id="KW-0812">Transmembrane</keyword>
<dbReference type="Proteomes" id="UP001138672">
    <property type="component" value="Unassembled WGS sequence"/>
</dbReference>
<dbReference type="RefSeq" id="WP_057782654.1">
    <property type="nucleotide sequence ID" value="NZ_JAGGJQ010000014.1"/>
</dbReference>
<proteinExistence type="predicted"/>
<dbReference type="AlphaFoldDB" id="A0A9X0YRM2"/>
<dbReference type="NCBIfam" id="TIGR01549">
    <property type="entry name" value="HAD-SF-IA-v1"/>
    <property type="match status" value="1"/>
</dbReference>
<evidence type="ECO:0000313" key="4">
    <source>
        <dbReference type="Proteomes" id="UP001138672"/>
    </source>
</evidence>
<dbReference type="SUPFAM" id="SSF56784">
    <property type="entry name" value="HAD-like"/>
    <property type="match status" value="1"/>
</dbReference>
<accession>A0A9X0YRM2</accession>
<dbReference type="InterPro" id="IPR036412">
    <property type="entry name" value="HAD-like_sf"/>
</dbReference>
<keyword evidence="1" id="KW-0472">Membrane</keyword>
<dbReference type="PANTHER" id="PTHR46649:SF4">
    <property type="entry name" value="HALOACID DEHALOGENASE-LIKE HYDROLASE (HAD) SUPERFAMILY PROTEIN"/>
    <property type="match status" value="1"/>
</dbReference>
<dbReference type="EMBL" id="JAUSUU010000015">
    <property type="protein sequence ID" value="MDQ0337196.1"/>
    <property type="molecule type" value="Genomic_DNA"/>
</dbReference>
<gene>
    <name evidence="2" type="ORF">J2Z56_003656</name>
    <name evidence="3" type="ORF">J2Z57_003658</name>
</gene>
<dbReference type="InterPro" id="IPR023214">
    <property type="entry name" value="HAD_sf"/>
</dbReference>
<evidence type="ECO:0000256" key="1">
    <source>
        <dbReference type="SAM" id="Phobius"/>
    </source>
</evidence>
<organism evidence="2 4">
    <name type="scientific">Formosa algae</name>
    <dbReference type="NCBI Taxonomy" id="225843"/>
    <lineage>
        <taxon>Bacteria</taxon>
        <taxon>Pseudomonadati</taxon>
        <taxon>Bacteroidota</taxon>
        <taxon>Flavobacteriia</taxon>
        <taxon>Flavobacteriales</taxon>
        <taxon>Flavobacteriaceae</taxon>
        <taxon>Formosa</taxon>
    </lineage>
</organism>
<dbReference type="OrthoDB" id="9816564at2"/>
<dbReference type="InterPro" id="IPR006439">
    <property type="entry name" value="HAD-SF_hydro_IA"/>
</dbReference>
<evidence type="ECO:0000313" key="2">
    <source>
        <dbReference type="EMBL" id="MBP1841718.1"/>
    </source>
</evidence>
<dbReference type="Proteomes" id="UP001231587">
    <property type="component" value="Unassembled WGS sequence"/>
</dbReference>
<protein>
    <submittedName>
        <fullName evidence="2">FMN phosphatase YigB (HAD superfamily)</fullName>
    </submittedName>
</protein>
<feature type="transmembrane region" description="Helical" evidence="1">
    <location>
        <begin position="655"/>
        <end position="676"/>
    </location>
</feature>
<reference evidence="2" key="1">
    <citation type="submission" date="2021-03" db="EMBL/GenBank/DDBJ databases">
        <title>Genomic Encyclopedia of Type Strains, Phase IV (KMG-IV): sequencing the most valuable type-strain genomes for metagenomic binning, comparative biology and taxonomic classification.</title>
        <authorList>
            <person name="Goeker M."/>
        </authorList>
    </citation>
    <scope>NUCLEOTIDE SEQUENCE</scope>
    <source>
        <strain evidence="2">DSM 15523</strain>
        <strain evidence="3 5">DSM 16476</strain>
    </source>
</reference>
<dbReference type="PANTHER" id="PTHR46649">
    <property type="match status" value="1"/>
</dbReference>
<evidence type="ECO:0000313" key="3">
    <source>
        <dbReference type="EMBL" id="MDQ0337196.1"/>
    </source>
</evidence>
<name>A0A9X0YRM2_9FLAO</name>
<dbReference type="EMBL" id="JAGGJQ010000014">
    <property type="protein sequence ID" value="MBP1841718.1"/>
    <property type="molecule type" value="Genomic_DNA"/>
</dbReference>
<dbReference type="Pfam" id="PF13419">
    <property type="entry name" value="HAD_2"/>
    <property type="match status" value="1"/>
</dbReference>
<dbReference type="InterPro" id="IPR041492">
    <property type="entry name" value="HAD_2"/>
</dbReference>